<dbReference type="RefSeq" id="WP_301235319.1">
    <property type="nucleotide sequence ID" value="NZ_QAIC01000040.1"/>
</dbReference>
<dbReference type="Proteomes" id="UP001172788">
    <property type="component" value="Unassembled WGS sequence"/>
</dbReference>
<dbReference type="EMBL" id="QAIC01000040">
    <property type="protein sequence ID" value="MDN4574596.1"/>
    <property type="molecule type" value="Genomic_DNA"/>
</dbReference>
<evidence type="ECO:0000313" key="3">
    <source>
        <dbReference type="Proteomes" id="UP001172788"/>
    </source>
</evidence>
<evidence type="ECO:0008006" key="5">
    <source>
        <dbReference type="Google" id="ProtNLM"/>
    </source>
</evidence>
<protein>
    <recommendedName>
        <fullName evidence="5">DUF3841 domain-containing protein</fullName>
    </recommendedName>
</protein>
<accession>A0AAW7MPT1</accession>
<dbReference type="InterPro" id="IPR024211">
    <property type="entry name" value="DUF3841"/>
</dbReference>
<organism evidence="1 4">
    <name type="scientific">Pandoraea cepalis</name>
    <dbReference type="NCBI Taxonomy" id="2508294"/>
    <lineage>
        <taxon>Bacteria</taxon>
        <taxon>Pseudomonadati</taxon>
        <taxon>Pseudomonadota</taxon>
        <taxon>Betaproteobacteria</taxon>
        <taxon>Burkholderiales</taxon>
        <taxon>Burkholderiaceae</taxon>
        <taxon>Pandoraea</taxon>
    </lineage>
</organism>
<reference evidence="1" key="1">
    <citation type="submission" date="2018-04" db="EMBL/GenBank/DDBJ databases">
        <authorList>
            <person name="Jy Z."/>
        </authorList>
    </citation>
    <scope>NUCLEOTIDE SEQUENCE</scope>
    <source>
        <strain evidence="2">AS13</strain>
        <strain evidence="1">LA18</strain>
    </source>
</reference>
<evidence type="ECO:0000313" key="4">
    <source>
        <dbReference type="Proteomes" id="UP001172791"/>
    </source>
</evidence>
<proteinExistence type="predicted"/>
<dbReference type="Pfam" id="PF12952">
    <property type="entry name" value="DUF3841"/>
    <property type="match status" value="1"/>
</dbReference>
<sequence length="207" mass="23686">MRKIPTPTADSHVQLWTFQPIAQLNTLLREGVLCGDWKNIEPDHERAYRYMCRAMEKYELDCGDAPPIWAWHSCWGAGKAPDSAIATQFLSLAQLAANNTVLLSLECPDDQYLLSNYNEWCDLVYFPSLSEGIDCVSERVWQEDDETDHRIFCVDLVTNEADLVQATLPIVRKEWLRKVHRVESDGEGIQFRPFPDAIDTVLLMPKG</sequence>
<gene>
    <name evidence="1" type="ORF">DBA34_15185</name>
    <name evidence="2" type="ORF">DBB29_18490</name>
</gene>
<name>A0AAW7MPT1_9BURK</name>
<evidence type="ECO:0000313" key="2">
    <source>
        <dbReference type="EMBL" id="MDN4580099.1"/>
    </source>
</evidence>
<dbReference type="Proteomes" id="UP001172791">
    <property type="component" value="Unassembled WGS sequence"/>
</dbReference>
<dbReference type="EMBL" id="QAID01000043">
    <property type="protein sequence ID" value="MDN4580099.1"/>
    <property type="molecule type" value="Genomic_DNA"/>
</dbReference>
<keyword evidence="3" id="KW-1185">Reference proteome</keyword>
<dbReference type="AlphaFoldDB" id="A0AAW7MPT1"/>
<comment type="caution">
    <text evidence="1">The sequence shown here is derived from an EMBL/GenBank/DDBJ whole genome shotgun (WGS) entry which is preliminary data.</text>
</comment>
<evidence type="ECO:0000313" key="1">
    <source>
        <dbReference type="EMBL" id="MDN4574596.1"/>
    </source>
</evidence>